<reference evidence="1" key="1">
    <citation type="submission" date="2022-04" db="EMBL/GenBank/DDBJ databases">
        <title>Genome of the entomopathogenic fungus Entomophthora muscae.</title>
        <authorList>
            <person name="Elya C."/>
            <person name="Lovett B.R."/>
            <person name="Lee E."/>
            <person name="Macias A.M."/>
            <person name="Hajek A.E."/>
            <person name="De Bivort B.L."/>
            <person name="Kasson M.T."/>
            <person name="De Fine Licht H.H."/>
            <person name="Stajich J.E."/>
        </authorList>
    </citation>
    <scope>NUCLEOTIDE SEQUENCE</scope>
    <source>
        <strain evidence="1">Berkeley</strain>
    </source>
</reference>
<evidence type="ECO:0000313" key="1">
    <source>
        <dbReference type="EMBL" id="KAJ9049383.1"/>
    </source>
</evidence>
<organism evidence="1 2">
    <name type="scientific">Entomophthora muscae</name>
    <dbReference type="NCBI Taxonomy" id="34485"/>
    <lineage>
        <taxon>Eukaryota</taxon>
        <taxon>Fungi</taxon>
        <taxon>Fungi incertae sedis</taxon>
        <taxon>Zoopagomycota</taxon>
        <taxon>Entomophthoromycotina</taxon>
        <taxon>Entomophthoromycetes</taxon>
        <taxon>Entomophthorales</taxon>
        <taxon>Entomophthoraceae</taxon>
        <taxon>Entomophthora</taxon>
    </lineage>
</organism>
<sequence length="96" mass="10212">REDTCVRNIPNTYSYLTNKLSPTVNVKAPAATGQTSTAIKQINTATMQKPIATKPLPTVNAQAPTATKQTSTTTARAPMATKQIHATTKLLSTTNL</sequence>
<accession>A0ACC2RH16</accession>
<gene>
    <name evidence="1" type="ORF">DSO57_1025204</name>
</gene>
<comment type="caution">
    <text evidence="1">The sequence shown here is derived from an EMBL/GenBank/DDBJ whole genome shotgun (WGS) entry which is preliminary data.</text>
</comment>
<dbReference type="Proteomes" id="UP001165960">
    <property type="component" value="Unassembled WGS sequence"/>
</dbReference>
<proteinExistence type="predicted"/>
<protein>
    <submittedName>
        <fullName evidence="1">Uncharacterized protein</fullName>
    </submittedName>
</protein>
<dbReference type="EMBL" id="QTSX02007240">
    <property type="protein sequence ID" value="KAJ9049383.1"/>
    <property type="molecule type" value="Genomic_DNA"/>
</dbReference>
<keyword evidence="2" id="KW-1185">Reference proteome</keyword>
<evidence type="ECO:0000313" key="2">
    <source>
        <dbReference type="Proteomes" id="UP001165960"/>
    </source>
</evidence>
<feature type="non-terminal residue" evidence="1">
    <location>
        <position position="1"/>
    </location>
</feature>
<name>A0ACC2RH16_9FUNG</name>